<proteinExistence type="predicted"/>
<accession>A0A2C9DDW9</accession>
<dbReference type="AlphaFoldDB" id="A0A2C9DDW9"/>
<dbReference type="RefSeq" id="WP_099559203.1">
    <property type="nucleotide sequence ID" value="NZ_LT960615.1"/>
</dbReference>
<evidence type="ECO:0000313" key="3">
    <source>
        <dbReference type="Proteomes" id="UP000223606"/>
    </source>
</evidence>
<protein>
    <submittedName>
        <fullName evidence="2">Conjugal transfer protein TrbK</fullName>
    </submittedName>
</protein>
<feature type="region of interest" description="Disordered" evidence="1">
    <location>
        <begin position="40"/>
        <end position="69"/>
    </location>
</feature>
<name>A0A2C9DDW9_9HYPH</name>
<reference evidence="3" key="1">
    <citation type="submission" date="2017-09" db="EMBL/GenBank/DDBJ databases">
        <title>Genome sequence of Nannocystis excedens DSM 71.</title>
        <authorList>
            <person name="Blom J."/>
        </authorList>
    </citation>
    <scope>NUCLEOTIDE SEQUENCE [LARGE SCALE GENOMIC DNA]</scope>
    <source>
        <strain evidence="3">type strain: E19</strain>
        <plasmid evidence="3">hdiap1</plasmid>
    </source>
</reference>
<feature type="compositionally biased region" description="Polar residues" evidence="1">
    <location>
        <begin position="40"/>
        <end position="49"/>
    </location>
</feature>
<gene>
    <name evidence="2" type="primary">trbK</name>
    <name evidence="2" type="ORF">HDIA_P0078</name>
</gene>
<keyword evidence="3" id="KW-1185">Reference proteome</keyword>
<sequence>MSRIVVIASVALVVVAIGFVVWTSFGLSDTTVFRGQAASTPRTFDTTGGQEMRPRWGTNIGEADGAKSN</sequence>
<organism evidence="2 3">
    <name type="scientific">Hartmannibacter diazotrophicus</name>
    <dbReference type="NCBI Taxonomy" id="1482074"/>
    <lineage>
        <taxon>Bacteria</taxon>
        <taxon>Pseudomonadati</taxon>
        <taxon>Pseudomonadota</taxon>
        <taxon>Alphaproteobacteria</taxon>
        <taxon>Hyphomicrobiales</taxon>
        <taxon>Pleomorphomonadaceae</taxon>
        <taxon>Hartmannibacter</taxon>
    </lineage>
</organism>
<keyword evidence="2" id="KW-0614">Plasmid</keyword>
<geneLocation type="plasmid" evidence="3">
    <name>hdiap1</name>
</geneLocation>
<evidence type="ECO:0000313" key="2">
    <source>
        <dbReference type="EMBL" id="SON58487.1"/>
    </source>
</evidence>
<dbReference type="Proteomes" id="UP000223606">
    <property type="component" value="Plasmid HDIAp1"/>
</dbReference>
<dbReference type="EMBL" id="LT960615">
    <property type="protein sequence ID" value="SON58487.1"/>
    <property type="molecule type" value="Genomic_DNA"/>
</dbReference>
<evidence type="ECO:0000256" key="1">
    <source>
        <dbReference type="SAM" id="MobiDB-lite"/>
    </source>
</evidence>
<dbReference type="KEGG" id="hdi:HDIA_P0078"/>